<organism evidence="2 3">
    <name type="scientific">Streptomyces cynarae</name>
    <dbReference type="NCBI Taxonomy" id="2981134"/>
    <lineage>
        <taxon>Bacteria</taxon>
        <taxon>Bacillati</taxon>
        <taxon>Actinomycetota</taxon>
        <taxon>Actinomycetes</taxon>
        <taxon>Kitasatosporales</taxon>
        <taxon>Streptomycetaceae</taxon>
        <taxon>Streptomyces</taxon>
    </lineage>
</organism>
<keyword evidence="1" id="KW-1133">Transmembrane helix</keyword>
<keyword evidence="3" id="KW-1185">Reference proteome</keyword>
<proteinExistence type="predicted"/>
<protein>
    <submittedName>
        <fullName evidence="2">Uncharacterized protein</fullName>
    </submittedName>
</protein>
<dbReference type="RefSeq" id="WP_263230112.1">
    <property type="nucleotide sequence ID" value="NZ_CP106793.1"/>
</dbReference>
<keyword evidence="1" id="KW-0812">Transmembrane</keyword>
<evidence type="ECO:0000313" key="3">
    <source>
        <dbReference type="Proteomes" id="UP001061298"/>
    </source>
</evidence>
<evidence type="ECO:0000256" key="1">
    <source>
        <dbReference type="SAM" id="Phobius"/>
    </source>
</evidence>
<evidence type="ECO:0000313" key="2">
    <source>
        <dbReference type="EMBL" id="UXY19993.1"/>
    </source>
</evidence>
<gene>
    <name evidence="2" type="ORF">N8I84_15645</name>
</gene>
<dbReference type="Proteomes" id="UP001061298">
    <property type="component" value="Chromosome"/>
</dbReference>
<sequence length="52" mass="4960">MHAGGGGTAGASSDDPRVAVPGLRHAVIGLVLAGVAGVVVVARGARRGRGTE</sequence>
<name>A0ABY6E7D8_9ACTN</name>
<feature type="transmembrane region" description="Helical" evidence="1">
    <location>
        <begin position="22"/>
        <end position="42"/>
    </location>
</feature>
<reference evidence="2" key="1">
    <citation type="submission" date="2022-10" db="EMBL/GenBank/DDBJ databases">
        <authorList>
            <person name="Mo P."/>
        </authorList>
    </citation>
    <scope>NUCLEOTIDE SEQUENCE</scope>
    <source>
        <strain evidence="2">HUAS 13-4</strain>
    </source>
</reference>
<dbReference type="EMBL" id="CP106793">
    <property type="protein sequence ID" value="UXY19993.1"/>
    <property type="molecule type" value="Genomic_DNA"/>
</dbReference>
<keyword evidence="1" id="KW-0472">Membrane</keyword>
<accession>A0ABY6E7D8</accession>